<accession>A0A422NI49</accession>
<evidence type="ECO:0000256" key="1">
    <source>
        <dbReference type="SAM" id="MobiDB-lite"/>
    </source>
</evidence>
<comment type="caution">
    <text evidence="2">The sequence shown here is derived from an EMBL/GenBank/DDBJ whole genome shotgun (WGS) entry which is preliminary data.</text>
</comment>
<feature type="region of interest" description="Disordered" evidence="1">
    <location>
        <begin position="39"/>
        <end position="60"/>
    </location>
</feature>
<gene>
    <name evidence="2" type="ORF">TraAM80_04705</name>
</gene>
<dbReference type="OrthoDB" id="250842at2759"/>
<dbReference type="Proteomes" id="UP000283634">
    <property type="component" value="Unassembled WGS sequence"/>
</dbReference>
<evidence type="ECO:0000313" key="3">
    <source>
        <dbReference type="Proteomes" id="UP000283634"/>
    </source>
</evidence>
<name>A0A422NI49_TRYRA</name>
<dbReference type="EMBL" id="MKGL01000142">
    <property type="protein sequence ID" value="RNF05145.1"/>
    <property type="molecule type" value="Genomic_DNA"/>
</dbReference>
<evidence type="ECO:0000313" key="2">
    <source>
        <dbReference type="EMBL" id="RNF05145.1"/>
    </source>
</evidence>
<proteinExistence type="predicted"/>
<dbReference type="GeneID" id="40328638"/>
<protein>
    <submittedName>
        <fullName evidence="2">Uncharacterized protein</fullName>
    </submittedName>
</protein>
<sequence length="179" mass="20032">MYSKVCPAPKNSTVRSTEFTGSVFTATSLVRGLRNESVPGAAFPSASKSPYAEAESRGEEGNSFFPSDVIIPFHLGIASRLMEQQRPMPSGQNEGLLQESDVLELQRSLDDYSEGLAYATRRLFMHDNENMVQRLQEAKKVSTISLFLQMQREMRQLTGDNSADKERGLIQRLSDHLEL</sequence>
<keyword evidence="3" id="KW-1185">Reference proteome</keyword>
<dbReference type="AlphaFoldDB" id="A0A422NI49"/>
<dbReference type="RefSeq" id="XP_029238507.1">
    <property type="nucleotide sequence ID" value="XM_029381623.1"/>
</dbReference>
<organism evidence="2 3">
    <name type="scientific">Trypanosoma rangeli</name>
    <dbReference type="NCBI Taxonomy" id="5698"/>
    <lineage>
        <taxon>Eukaryota</taxon>
        <taxon>Discoba</taxon>
        <taxon>Euglenozoa</taxon>
        <taxon>Kinetoplastea</taxon>
        <taxon>Metakinetoplastina</taxon>
        <taxon>Trypanosomatida</taxon>
        <taxon>Trypanosomatidae</taxon>
        <taxon>Trypanosoma</taxon>
        <taxon>Herpetosoma</taxon>
    </lineage>
</organism>
<reference evidence="2 3" key="1">
    <citation type="journal article" date="2018" name="BMC Genomics">
        <title>Genomic comparison of Trypanosoma conorhini and Trypanosoma rangeli to Trypanosoma cruzi strains of high and low virulence.</title>
        <authorList>
            <person name="Bradwell K.R."/>
            <person name="Koparde V.N."/>
            <person name="Matveyev A.V."/>
            <person name="Serrano M.G."/>
            <person name="Alves J.M."/>
            <person name="Parikh H."/>
            <person name="Huang B."/>
            <person name="Lee V."/>
            <person name="Espinosa-Alvarez O."/>
            <person name="Ortiz P.A."/>
            <person name="Costa-Martins A.G."/>
            <person name="Teixeira M.M."/>
            <person name="Buck G.A."/>
        </authorList>
    </citation>
    <scope>NUCLEOTIDE SEQUENCE [LARGE SCALE GENOMIC DNA]</scope>
    <source>
        <strain evidence="2 3">AM80</strain>
    </source>
</reference>